<dbReference type="Proteomes" id="UP001207742">
    <property type="component" value="Unassembled WGS sequence"/>
</dbReference>
<keyword evidence="3 6" id="KW-0812">Transmembrane</keyword>
<proteinExistence type="predicted"/>
<evidence type="ECO:0000256" key="2">
    <source>
        <dbReference type="ARBA" id="ARBA00022475"/>
    </source>
</evidence>
<dbReference type="InterPro" id="IPR050250">
    <property type="entry name" value="Macrolide_Exporter_MacB"/>
</dbReference>
<feature type="transmembrane region" description="Helical" evidence="6">
    <location>
        <begin position="324"/>
        <end position="350"/>
    </location>
</feature>
<comment type="caution">
    <text evidence="9">The sequence shown here is derived from an EMBL/GenBank/DDBJ whole genome shotgun (WGS) entry which is preliminary data.</text>
</comment>
<evidence type="ECO:0000256" key="5">
    <source>
        <dbReference type="ARBA" id="ARBA00023136"/>
    </source>
</evidence>
<dbReference type="Pfam" id="PF12704">
    <property type="entry name" value="MacB_PCD"/>
    <property type="match status" value="1"/>
</dbReference>
<evidence type="ECO:0000259" key="7">
    <source>
        <dbReference type="Pfam" id="PF02687"/>
    </source>
</evidence>
<protein>
    <submittedName>
        <fullName evidence="9">ABC transporter permease</fullName>
    </submittedName>
</protein>
<feature type="transmembrane region" description="Helical" evidence="6">
    <location>
        <begin position="21"/>
        <end position="42"/>
    </location>
</feature>
<keyword evidence="4 6" id="KW-1133">Transmembrane helix</keyword>
<name>A0ABT3IVV3_9BACT</name>
<comment type="subcellular location">
    <subcellularLocation>
        <location evidence="1">Cell membrane</location>
        <topology evidence="1">Multi-pass membrane protein</topology>
    </subcellularLocation>
</comment>
<dbReference type="InterPro" id="IPR025857">
    <property type="entry name" value="MacB_PCD"/>
</dbReference>
<feature type="domain" description="ABC3 transporter permease C-terminal" evidence="7">
    <location>
        <begin position="283"/>
        <end position="396"/>
    </location>
</feature>
<dbReference type="PANTHER" id="PTHR30572">
    <property type="entry name" value="MEMBRANE COMPONENT OF TRANSPORTER-RELATED"/>
    <property type="match status" value="1"/>
</dbReference>
<dbReference type="InterPro" id="IPR003838">
    <property type="entry name" value="ABC3_permease_C"/>
</dbReference>
<evidence type="ECO:0000256" key="1">
    <source>
        <dbReference type="ARBA" id="ARBA00004651"/>
    </source>
</evidence>
<feature type="transmembrane region" description="Helical" evidence="6">
    <location>
        <begin position="723"/>
        <end position="742"/>
    </location>
</feature>
<accession>A0ABT3IVV3</accession>
<evidence type="ECO:0000313" key="10">
    <source>
        <dbReference type="Proteomes" id="UP001207742"/>
    </source>
</evidence>
<feature type="transmembrane region" description="Helical" evidence="6">
    <location>
        <begin position="277"/>
        <end position="299"/>
    </location>
</feature>
<organism evidence="9 10">
    <name type="scientific">Chitinophaga nivalis</name>
    <dbReference type="NCBI Taxonomy" id="2991709"/>
    <lineage>
        <taxon>Bacteria</taxon>
        <taxon>Pseudomonadati</taxon>
        <taxon>Bacteroidota</taxon>
        <taxon>Chitinophagia</taxon>
        <taxon>Chitinophagales</taxon>
        <taxon>Chitinophagaceae</taxon>
        <taxon>Chitinophaga</taxon>
    </lineage>
</organism>
<feature type="transmembrane region" description="Helical" evidence="6">
    <location>
        <begin position="762"/>
        <end position="783"/>
    </location>
</feature>
<feature type="domain" description="MacB-like periplasmic core" evidence="8">
    <location>
        <begin position="21"/>
        <end position="231"/>
    </location>
</feature>
<evidence type="ECO:0000256" key="4">
    <source>
        <dbReference type="ARBA" id="ARBA00022989"/>
    </source>
</evidence>
<dbReference type="Pfam" id="PF02687">
    <property type="entry name" value="FtsX"/>
    <property type="match status" value="2"/>
</dbReference>
<gene>
    <name evidence="9" type="ORF">OL497_29750</name>
</gene>
<feature type="transmembrane region" description="Helical" evidence="6">
    <location>
        <begin position="671"/>
        <end position="695"/>
    </location>
</feature>
<evidence type="ECO:0000256" key="6">
    <source>
        <dbReference type="SAM" id="Phobius"/>
    </source>
</evidence>
<evidence type="ECO:0000256" key="3">
    <source>
        <dbReference type="ARBA" id="ARBA00022692"/>
    </source>
</evidence>
<feature type="transmembrane region" description="Helical" evidence="6">
    <location>
        <begin position="370"/>
        <end position="398"/>
    </location>
</feature>
<keyword evidence="2" id="KW-1003">Cell membrane</keyword>
<reference evidence="9 10" key="1">
    <citation type="submission" date="2022-10" db="EMBL/GenBank/DDBJ databases">
        <title>Chitinophaga nivalis PC15 sp. nov., isolated from Pyeongchang county, South Korea.</title>
        <authorList>
            <person name="Trinh H.N."/>
        </authorList>
    </citation>
    <scope>NUCLEOTIDE SEQUENCE [LARGE SCALE GENOMIC DNA]</scope>
    <source>
        <strain evidence="9 10">PC14</strain>
    </source>
</reference>
<sequence>MIWKNYLKTARRNLLKRKLYTVINVSGLAIGITCFILLALYLHNEWTYDTFHANAAQLYRIRVDYGEKDQPVVHTAMNPGALGPAIKDFPDVKMMSRVYAKENVVVKYGDNIVNEKRFMYADAAFFQMFSFPLLHGDPATVLKNPGTVVLSEEMARKYFGTTDVIGKIIRINNNKDLQITGVAVNSPANTHLKFNFAASFSTLTNVDNWDAPNYYTYVLLGNNATPAGLHRSMADLIKSQMPEGGGATLDFVPEPVTGIHLHSIAGSSIETGGDIRYNYILAIVAVLLLLVACINFMNLATARSAERGREIGVRKALGAERSQLFGQFISESALVTALAIILGIFLAWAFLPAFNNLAGTSLRMGSMQGYRLYLLLAVVFVGTTLLAGTYPALFLSALRPVQILKGKIAISTGGKMRKTLVIFQFATSIFFIICTLVVQRQLHYIQHKKLGQDRSHILVLDGKNMDYKSLATLKNRLLQESGVQEVSASYDSPVNIEGGYTIGKIAGKPADFGMSITAIPVEKDYLKTMGIPLAAGEVLTDADIQDILPERENQEHHFYLNEAAVKQLGWTTDMAVGKRLAMNGRNGSIKGVMKDFHFASMKEKIAPIIVFPEYNWFGEILVKIRGDHQQEVITGIEKVWKNYYPSIPFGYHFMDEEFNGIYQTEYRISAILTTFSSVIIMISCLGLLGLAAFTAQQRTREIGIRKVMGATVGSIVALLSKDYIKLVVIALCMAAPVAWYAMHYWLEGFAYHAVLPVWSFPVAGLTAILIALVTVGVQSITAARMDPVKSLRTE</sequence>
<feature type="transmembrane region" description="Helical" evidence="6">
    <location>
        <begin position="419"/>
        <end position="438"/>
    </location>
</feature>
<evidence type="ECO:0000259" key="8">
    <source>
        <dbReference type="Pfam" id="PF12704"/>
    </source>
</evidence>
<dbReference type="PANTHER" id="PTHR30572:SF18">
    <property type="entry name" value="ABC-TYPE MACROLIDE FAMILY EXPORT SYSTEM PERMEASE COMPONENT 2"/>
    <property type="match status" value="1"/>
</dbReference>
<keyword evidence="5 6" id="KW-0472">Membrane</keyword>
<dbReference type="EMBL" id="JAPDNS010000002">
    <property type="protein sequence ID" value="MCW3488115.1"/>
    <property type="molecule type" value="Genomic_DNA"/>
</dbReference>
<keyword evidence="10" id="KW-1185">Reference proteome</keyword>
<dbReference type="RefSeq" id="WP_264734921.1">
    <property type="nucleotide sequence ID" value="NZ_JAPDNR010000001.1"/>
</dbReference>
<evidence type="ECO:0000313" key="9">
    <source>
        <dbReference type="EMBL" id="MCW3488115.1"/>
    </source>
</evidence>
<feature type="domain" description="ABC3 transporter permease C-terminal" evidence="7">
    <location>
        <begin position="674"/>
        <end position="787"/>
    </location>
</feature>